<name>A0ABP1QCZ5_9HEXA</name>
<proteinExistence type="predicted"/>
<dbReference type="Proteomes" id="UP001642540">
    <property type="component" value="Unassembled WGS sequence"/>
</dbReference>
<reference evidence="1 2" key="1">
    <citation type="submission" date="2024-08" db="EMBL/GenBank/DDBJ databases">
        <authorList>
            <person name="Cucini C."/>
            <person name="Frati F."/>
        </authorList>
    </citation>
    <scope>NUCLEOTIDE SEQUENCE [LARGE SCALE GENOMIC DNA]</scope>
</reference>
<comment type="caution">
    <text evidence="1">The sequence shown here is derived from an EMBL/GenBank/DDBJ whole genome shotgun (WGS) entry which is preliminary data.</text>
</comment>
<dbReference type="EMBL" id="CAXLJM020000030">
    <property type="protein sequence ID" value="CAL8097795.1"/>
    <property type="molecule type" value="Genomic_DNA"/>
</dbReference>
<sequence length="225" mass="25563">MKFTHLNPSIIPFLRRDGGGDEEKRKAYDRSLGKPDDIIVEEAVTLEKLDKQRLDFVLNTKALCADCNGTGENPNPKACTNCALPPGLRTLSYSYKGDHEQPEARCQMCDRRCTNIKCKEGFQKMSGVRVIDIDVAMLRKREITLYASLSDHDLVTDMELPSNSEFPYKISVKTLDGPIHDILIRVGRIKDGIFFNQILGCPSKAVQNRGDSYVRLWQRHEEPYN</sequence>
<evidence type="ECO:0000313" key="1">
    <source>
        <dbReference type="EMBL" id="CAL8097795.1"/>
    </source>
</evidence>
<protein>
    <submittedName>
        <fullName evidence="1">Uncharacterized protein</fullName>
    </submittedName>
</protein>
<organism evidence="1 2">
    <name type="scientific">Orchesella dallaii</name>
    <dbReference type="NCBI Taxonomy" id="48710"/>
    <lineage>
        <taxon>Eukaryota</taxon>
        <taxon>Metazoa</taxon>
        <taxon>Ecdysozoa</taxon>
        <taxon>Arthropoda</taxon>
        <taxon>Hexapoda</taxon>
        <taxon>Collembola</taxon>
        <taxon>Entomobryomorpha</taxon>
        <taxon>Entomobryoidea</taxon>
        <taxon>Orchesellidae</taxon>
        <taxon>Orchesellinae</taxon>
        <taxon>Orchesella</taxon>
    </lineage>
</organism>
<keyword evidence="2" id="KW-1185">Reference proteome</keyword>
<evidence type="ECO:0000313" key="2">
    <source>
        <dbReference type="Proteomes" id="UP001642540"/>
    </source>
</evidence>
<accession>A0ABP1QCZ5</accession>
<gene>
    <name evidence="1" type="ORF">ODALV1_LOCUS9744</name>
</gene>